<accession>A0A067KGV7</accession>
<dbReference type="Proteomes" id="UP000027138">
    <property type="component" value="Unassembled WGS sequence"/>
</dbReference>
<dbReference type="EMBL" id="KK914486">
    <property type="protein sequence ID" value="KDP35476.1"/>
    <property type="molecule type" value="Genomic_DNA"/>
</dbReference>
<gene>
    <name evidence="2" type="ORF">JCGZ_10869</name>
</gene>
<feature type="compositionally biased region" description="Basic and acidic residues" evidence="1">
    <location>
        <begin position="103"/>
        <end position="113"/>
    </location>
</feature>
<protein>
    <submittedName>
        <fullName evidence="2">Uncharacterized protein</fullName>
    </submittedName>
</protein>
<dbReference type="AlphaFoldDB" id="A0A067KGV7"/>
<evidence type="ECO:0000256" key="1">
    <source>
        <dbReference type="SAM" id="MobiDB-lite"/>
    </source>
</evidence>
<proteinExistence type="predicted"/>
<organism evidence="2 3">
    <name type="scientific">Jatropha curcas</name>
    <name type="common">Barbados nut</name>
    <dbReference type="NCBI Taxonomy" id="180498"/>
    <lineage>
        <taxon>Eukaryota</taxon>
        <taxon>Viridiplantae</taxon>
        <taxon>Streptophyta</taxon>
        <taxon>Embryophyta</taxon>
        <taxon>Tracheophyta</taxon>
        <taxon>Spermatophyta</taxon>
        <taxon>Magnoliopsida</taxon>
        <taxon>eudicotyledons</taxon>
        <taxon>Gunneridae</taxon>
        <taxon>Pentapetalae</taxon>
        <taxon>rosids</taxon>
        <taxon>fabids</taxon>
        <taxon>Malpighiales</taxon>
        <taxon>Euphorbiaceae</taxon>
        <taxon>Crotonoideae</taxon>
        <taxon>Jatropheae</taxon>
        <taxon>Jatropha</taxon>
    </lineage>
</organism>
<sequence length="113" mass="12659">MSLTVTPFAAALAISSYMLHRQICLKGSDRVEEWSRLRLSLKPLAAGMLDFAEKSKSKCGWRRQVRSHHWRFDRGEGRLGNGPATPGKSIATSLASGGGRKRLREEDRCCRSR</sequence>
<evidence type="ECO:0000313" key="2">
    <source>
        <dbReference type="EMBL" id="KDP35476.1"/>
    </source>
</evidence>
<evidence type="ECO:0000313" key="3">
    <source>
        <dbReference type="Proteomes" id="UP000027138"/>
    </source>
</evidence>
<name>A0A067KGV7_JATCU</name>
<feature type="region of interest" description="Disordered" evidence="1">
    <location>
        <begin position="72"/>
        <end position="113"/>
    </location>
</feature>
<reference evidence="2 3" key="1">
    <citation type="journal article" date="2014" name="PLoS ONE">
        <title>Global Analysis of Gene Expression Profiles in Physic Nut (Jatropha curcas L.) Seedlings Exposed to Salt Stress.</title>
        <authorList>
            <person name="Zhang L."/>
            <person name="Zhang C."/>
            <person name="Wu P."/>
            <person name="Chen Y."/>
            <person name="Li M."/>
            <person name="Jiang H."/>
            <person name="Wu G."/>
        </authorList>
    </citation>
    <scope>NUCLEOTIDE SEQUENCE [LARGE SCALE GENOMIC DNA]</scope>
    <source>
        <strain evidence="3">cv. GZQX0401</strain>
        <tissue evidence="2">Young leaves</tissue>
    </source>
</reference>
<keyword evidence="3" id="KW-1185">Reference proteome</keyword>